<accession>A0A062VFR2</accession>
<proteinExistence type="predicted"/>
<dbReference type="RefSeq" id="WP_035600691.1">
    <property type="nucleotide sequence ID" value="NZ_ARYM01000021.1"/>
</dbReference>
<evidence type="ECO:0000313" key="2">
    <source>
        <dbReference type="Proteomes" id="UP000027100"/>
    </source>
</evidence>
<dbReference type="STRING" id="1280954.HPO_15438"/>
<protein>
    <submittedName>
        <fullName evidence="1">Uncharacterized protein</fullName>
    </submittedName>
</protein>
<organism evidence="1 2">
    <name type="scientific">Hyphomonas polymorpha PS728</name>
    <dbReference type="NCBI Taxonomy" id="1280954"/>
    <lineage>
        <taxon>Bacteria</taxon>
        <taxon>Pseudomonadati</taxon>
        <taxon>Pseudomonadota</taxon>
        <taxon>Alphaproteobacteria</taxon>
        <taxon>Hyphomonadales</taxon>
        <taxon>Hyphomonadaceae</taxon>
        <taxon>Hyphomonas</taxon>
    </lineage>
</organism>
<dbReference type="PATRIC" id="fig|1280954.3.peg.3121"/>
<dbReference type="Proteomes" id="UP000027100">
    <property type="component" value="Unassembled WGS sequence"/>
</dbReference>
<dbReference type="AlphaFoldDB" id="A0A062VFR2"/>
<reference evidence="1 2" key="1">
    <citation type="journal article" date="2014" name="Antonie Van Leeuwenhoek">
        <title>Hyphomonas beringensis sp. nov. and Hyphomonas chukchiensis sp. nov., isolated from surface seawater of the Bering Sea and Chukchi Sea.</title>
        <authorList>
            <person name="Li C."/>
            <person name="Lai Q."/>
            <person name="Li G."/>
            <person name="Dong C."/>
            <person name="Wang J."/>
            <person name="Liao Y."/>
            <person name="Shao Z."/>
        </authorList>
    </citation>
    <scope>NUCLEOTIDE SEQUENCE [LARGE SCALE GENOMIC DNA]</scope>
    <source>
        <strain evidence="1 2">PS728</strain>
    </source>
</reference>
<sequence length="283" mass="30740">MAEPGSLMDASCIRFDAASELIAQRDPAITRLAALDLLVRAVWNGDFEPPPLSLDWPTPAQHEARAHPDAWMFVPISVPRVLLTKEQAALSIRPVELYKAGRDTIINVMHCNGHLPGDAEGWHALLDWKVEESARRQAEALSALARIPVSAYSAEARDYLASLIIPRAKLQAWLDSCSANFHGLFVPAERAAPAPPDAANDTGEAATSHRRGRPVLAAWPRIEAAAHQINREHPDLPRKVLAGQLHALALSEFDEDDVPNEATILRRLGSILGDAGASSQNEA</sequence>
<dbReference type="EMBL" id="ARYM01000021">
    <property type="protein sequence ID" value="KCZ97329.1"/>
    <property type="molecule type" value="Genomic_DNA"/>
</dbReference>
<gene>
    <name evidence="1" type="ORF">HPO_15438</name>
</gene>
<comment type="caution">
    <text evidence="1">The sequence shown here is derived from an EMBL/GenBank/DDBJ whole genome shotgun (WGS) entry which is preliminary data.</text>
</comment>
<keyword evidence="2" id="KW-1185">Reference proteome</keyword>
<name>A0A062VFR2_9PROT</name>
<dbReference type="OrthoDB" id="7616747at2"/>
<evidence type="ECO:0000313" key="1">
    <source>
        <dbReference type="EMBL" id="KCZ97329.1"/>
    </source>
</evidence>